<proteinExistence type="predicted"/>
<protein>
    <recommendedName>
        <fullName evidence="3">F-box domain-containing protein</fullName>
    </recommendedName>
</protein>
<evidence type="ECO:0000313" key="1">
    <source>
        <dbReference type="EMBL" id="EQC32739.1"/>
    </source>
</evidence>
<dbReference type="OMA" id="ELEYVIC"/>
<name>T0Q4H7_SAPDV</name>
<dbReference type="AlphaFoldDB" id="T0Q4H7"/>
<keyword evidence="2" id="KW-1185">Reference proteome</keyword>
<dbReference type="VEuPathDB" id="FungiDB:SDRG_09711"/>
<dbReference type="OrthoDB" id="10410087at2759"/>
<dbReference type="Proteomes" id="UP000030762">
    <property type="component" value="Unassembled WGS sequence"/>
</dbReference>
<reference evidence="1 2" key="1">
    <citation type="submission" date="2012-04" db="EMBL/GenBank/DDBJ databases">
        <title>The Genome Sequence of Saprolegnia declina VS20.</title>
        <authorList>
            <consortium name="The Broad Institute Genome Sequencing Platform"/>
            <person name="Russ C."/>
            <person name="Nusbaum C."/>
            <person name="Tyler B."/>
            <person name="van West P."/>
            <person name="Dieguez-Uribeondo J."/>
            <person name="de Bruijn I."/>
            <person name="Tripathy S."/>
            <person name="Jiang R."/>
            <person name="Young S.K."/>
            <person name="Zeng Q."/>
            <person name="Gargeya S."/>
            <person name="Fitzgerald M."/>
            <person name="Haas B."/>
            <person name="Abouelleil A."/>
            <person name="Alvarado L."/>
            <person name="Arachchi H.M."/>
            <person name="Berlin A."/>
            <person name="Chapman S.B."/>
            <person name="Goldberg J."/>
            <person name="Griggs A."/>
            <person name="Gujja S."/>
            <person name="Hansen M."/>
            <person name="Howarth C."/>
            <person name="Imamovic A."/>
            <person name="Larimer J."/>
            <person name="McCowen C."/>
            <person name="Montmayeur A."/>
            <person name="Murphy C."/>
            <person name="Neiman D."/>
            <person name="Pearson M."/>
            <person name="Priest M."/>
            <person name="Roberts A."/>
            <person name="Saif S."/>
            <person name="Shea T."/>
            <person name="Sisk P."/>
            <person name="Sykes S."/>
            <person name="Wortman J."/>
            <person name="Nusbaum C."/>
            <person name="Birren B."/>
        </authorList>
    </citation>
    <scope>NUCLEOTIDE SEQUENCE [LARGE SCALE GENOMIC DNA]</scope>
    <source>
        <strain evidence="1 2">VS20</strain>
    </source>
</reference>
<gene>
    <name evidence="1" type="ORF">SDRG_09711</name>
</gene>
<evidence type="ECO:0008006" key="3">
    <source>
        <dbReference type="Google" id="ProtNLM"/>
    </source>
</evidence>
<dbReference type="GeneID" id="19950438"/>
<sequence>MSNSEHQATAGRPTPPHALALPHVVEAIATSLSNYTDFENFVHVVPPSLWTPALAAFLECITVMPSSVITYWPYILLQQKRLPPSVMALLAATLPLQPRIHIEWPILDAASLVSLVAVLGPSLSYVTLHFGSTSVADGQAQAINELLLQRCPRLRYVAMHVVPRMANALGELNDALAVIAHPHVRDSYLNLEFAIATPRLGHLLASWL</sequence>
<accession>T0Q4H7</accession>
<evidence type="ECO:0000313" key="2">
    <source>
        <dbReference type="Proteomes" id="UP000030762"/>
    </source>
</evidence>
<dbReference type="RefSeq" id="XP_008613883.1">
    <property type="nucleotide sequence ID" value="XM_008615661.1"/>
</dbReference>
<dbReference type="EMBL" id="JH767162">
    <property type="protein sequence ID" value="EQC32739.1"/>
    <property type="molecule type" value="Genomic_DNA"/>
</dbReference>
<dbReference type="InParanoid" id="T0Q4H7"/>
<organism evidence="1 2">
    <name type="scientific">Saprolegnia diclina (strain VS20)</name>
    <dbReference type="NCBI Taxonomy" id="1156394"/>
    <lineage>
        <taxon>Eukaryota</taxon>
        <taxon>Sar</taxon>
        <taxon>Stramenopiles</taxon>
        <taxon>Oomycota</taxon>
        <taxon>Saprolegniomycetes</taxon>
        <taxon>Saprolegniales</taxon>
        <taxon>Saprolegniaceae</taxon>
        <taxon>Saprolegnia</taxon>
    </lineage>
</organism>